<proteinExistence type="predicted"/>
<evidence type="ECO:0000313" key="2">
    <source>
        <dbReference type="EMBL" id="MFC3966169.1"/>
    </source>
</evidence>
<dbReference type="EMBL" id="JBHSAX010000033">
    <property type="protein sequence ID" value="MFC3966169.1"/>
    <property type="molecule type" value="Genomic_DNA"/>
</dbReference>
<gene>
    <name evidence="2" type="ORF">ACFO0B_29635</name>
</gene>
<dbReference type="Proteomes" id="UP001595696">
    <property type="component" value="Unassembled WGS sequence"/>
</dbReference>
<protein>
    <recommendedName>
        <fullName evidence="1">GTPase-associated protein 1 middle domain-containing protein</fullName>
    </recommendedName>
</protein>
<comment type="caution">
    <text evidence="2">The sequence shown here is derived from an EMBL/GenBank/DDBJ whole genome shotgun (WGS) entry which is preliminary data.</text>
</comment>
<dbReference type="RefSeq" id="WP_378617289.1">
    <property type="nucleotide sequence ID" value="NZ_JBHSAX010000033.1"/>
</dbReference>
<accession>A0ABV8E2P1</accession>
<evidence type="ECO:0000259" key="1">
    <source>
        <dbReference type="Pfam" id="PF20014"/>
    </source>
</evidence>
<organism evidence="2 3">
    <name type="scientific">Nocardia jiangsuensis</name>
    <dbReference type="NCBI Taxonomy" id="1691563"/>
    <lineage>
        <taxon>Bacteria</taxon>
        <taxon>Bacillati</taxon>
        <taxon>Actinomycetota</taxon>
        <taxon>Actinomycetes</taxon>
        <taxon>Mycobacteriales</taxon>
        <taxon>Nocardiaceae</taxon>
        <taxon>Nocardia</taxon>
    </lineage>
</organism>
<reference evidence="3" key="1">
    <citation type="journal article" date="2019" name="Int. J. Syst. Evol. Microbiol.">
        <title>The Global Catalogue of Microorganisms (GCM) 10K type strain sequencing project: providing services to taxonomists for standard genome sequencing and annotation.</title>
        <authorList>
            <consortium name="The Broad Institute Genomics Platform"/>
            <consortium name="The Broad Institute Genome Sequencing Center for Infectious Disease"/>
            <person name="Wu L."/>
            <person name="Ma J."/>
        </authorList>
    </citation>
    <scope>NUCLEOTIDE SEQUENCE [LARGE SCALE GENOMIC DNA]</scope>
    <source>
        <strain evidence="3">CGMCC 4.7330</strain>
    </source>
</reference>
<sequence length="676" mass="74658">MAAPLHVAEEYQPAALHAMACAQPGAAEFLPKLLTAFEESAGPQRKKVVISAVDSDQAIRWIALGSLFLDLADVLELSFRVFTEAPLEEDLSIAVFHPGLTRSAPVIEALPEALNGIDLATFRSSPITPSESATTYSRWFLEYDAFDSLEAIELGRRWQPHLASPALATTMAGIVCLGRPAGPDMEVTDIAEALAAVSAHEPDDMDEYGAVLAEAVLSIKPAASDDPAALHGAVVVLSRNRHHEAAETVALALLEGARLYPDTYGVRWARAVHRSDAADKTRVRWTSSDSQQRAMRLLVETLAAAADSALAPLFEVIPSLGLGVRWAAVQEHGARLVRYWCTHPDAVDRAGNTAFYAELEAQLWPELETRVRTGDEIVRRAMTAGEWSWLRASADPGNSSSAVTAALTAAAVAAAPPEQRGALLTGYLRTATAPDWTLFFPARRRPEPELLGVWVTQDRAALQDPAFAELVDSAIDKEIARDSVELLEQIAHLDGLPEPLAGVAREYARTHRILRALGDMADEIPNPVLEDLETVDHRFRYYYRAAIASHLLVQNDLAGVSRYLSATRSYELRDHFYYRTTEQLQHGLRDFAHRLLYLCEADETSAWMRGDVKRAFGDWLRKPANKRRALDAARHLDRHHSALWNALVQQLSDDRQQVSPQSRKLLSMNRFRKGQH</sequence>
<name>A0ABV8E2P1_9NOCA</name>
<feature type="domain" description="GTPase-associated protein 1 middle" evidence="1">
    <location>
        <begin position="26"/>
        <end position="101"/>
    </location>
</feature>
<dbReference type="Pfam" id="PF20014">
    <property type="entry name" value="GAP1-M"/>
    <property type="match status" value="1"/>
</dbReference>
<dbReference type="InterPro" id="IPR045401">
    <property type="entry name" value="GAP1-M"/>
</dbReference>
<keyword evidence="3" id="KW-1185">Reference proteome</keyword>
<evidence type="ECO:0000313" key="3">
    <source>
        <dbReference type="Proteomes" id="UP001595696"/>
    </source>
</evidence>